<dbReference type="Proteomes" id="UP000524535">
    <property type="component" value="Unassembled WGS sequence"/>
</dbReference>
<dbReference type="Proteomes" id="UP000520770">
    <property type="component" value="Unassembled WGS sequence"/>
</dbReference>
<dbReference type="InterPro" id="IPR001173">
    <property type="entry name" value="Glyco_trans_2-like"/>
</dbReference>
<evidence type="ECO:0000313" key="5">
    <source>
        <dbReference type="Proteomes" id="UP000520770"/>
    </source>
</evidence>
<feature type="domain" description="Glycosyltransferase 2-like" evidence="1">
    <location>
        <begin position="13"/>
        <end position="177"/>
    </location>
</feature>
<evidence type="ECO:0000313" key="2">
    <source>
        <dbReference type="EMBL" id="MBB4346392.1"/>
    </source>
</evidence>
<dbReference type="EMBL" id="JACIGY010000001">
    <property type="protein sequence ID" value="MBB4411214.1"/>
    <property type="molecule type" value="Genomic_DNA"/>
</dbReference>
<dbReference type="EMBL" id="JACIHM010000001">
    <property type="protein sequence ID" value="MBB4445903.1"/>
    <property type="molecule type" value="Genomic_DNA"/>
</dbReference>
<organism evidence="3 6">
    <name type="scientific">Aliirhizobium cellulosilyticum</name>
    <dbReference type="NCBI Taxonomy" id="393664"/>
    <lineage>
        <taxon>Bacteria</taxon>
        <taxon>Pseudomonadati</taxon>
        <taxon>Pseudomonadota</taxon>
        <taxon>Alphaproteobacteria</taxon>
        <taxon>Hyphomicrobiales</taxon>
        <taxon>Rhizobiaceae</taxon>
        <taxon>Aliirhizobium</taxon>
    </lineage>
</organism>
<evidence type="ECO:0000313" key="7">
    <source>
        <dbReference type="Proteomes" id="UP000576087"/>
    </source>
</evidence>
<dbReference type="EMBL" id="JACIGW010000001">
    <property type="protein sequence ID" value="MBB4346392.1"/>
    <property type="molecule type" value="Genomic_DNA"/>
</dbReference>
<proteinExistence type="predicted"/>
<name>A0A7W6TDB4_9HYPH</name>
<dbReference type="GO" id="GO:0016740">
    <property type="term" value="F:transferase activity"/>
    <property type="evidence" value="ECO:0007669"/>
    <property type="project" value="UniProtKB-KW"/>
</dbReference>
<keyword evidence="6" id="KW-1185">Reference proteome</keyword>
<accession>A0A7W6TDB4</accession>
<dbReference type="InterPro" id="IPR050834">
    <property type="entry name" value="Glycosyltransf_2"/>
</dbReference>
<evidence type="ECO:0000259" key="1">
    <source>
        <dbReference type="Pfam" id="PF00535"/>
    </source>
</evidence>
<dbReference type="Pfam" id="PF00535">
    <property type="entry name" value="Glycos_transf_2"/>
    <property type="match status" value="1"/>
</dbReference>
<evidence type="ECO:0000313" key="6">
    <source>
        <dbReference type="Proteomes" id="UP000524535"/>
    </source>
</evidence>
<evidence type="ECO:0000313" key="3">
    <source>
        <dbReference type="EMBL" id="MBB4411214.1"/>
    </source>
</evidence>
<gene>
    <name evidence="3" type="ORF">GGE31_001685</name>
    <name evidence="2" type="ORF">GGE33_000100</name>
    <name evidence="4" type="ORF">GGE35_001685</name>
</gene>
<dbReference type="Gene3D" id="3.90.550.10">
    <property type="entry name" value="Spore Coat Polysaccharide Biosynthesis Protein SpsA, Chain A"/>
    <property type="match status" value="1"/>
</dbReference>
<evidence type="ECO:0000313" key="4">
    <source>
        <dbReference type="EMBL" id="MBB4445903.1"/>
    </source>
</evidence>
<dbReference type="SUPFAM" id="SSF53448">
    <property type="entry name" value="Nucleotide-diphospho-sugar transferases"/>
    <property type="match status" value="1"/>
</dbReference>
<sequence length="333" mass="36685">MQDESKASVEAVICIPTFRRPDGVARTLQSLLAQKGDLSFAIVVIENDAEKPLGAAAARETLDSSDIPSAVVIESRQGNCHAINRAFAEARERFPAADYFLMIDDDEIASPDWLAHMVSTARTTGARIVGGPVIRQFDIPVPQSVSQHPLYGFIDGPSRQVPAIHGTGNCLIHREVFARMEPNLFDVAFNFLGGGDMEFFARCRAADFTFWWCEEAVIHETVAAERTTPKWLMRRSIRTGSINYVIDGKQMAKPAVTARLQAKNFISLGLSIFKAMGLLIRTRRLLPASHPVLMSIGRITASFGFLPVPYKASEIKAVERHPNLKAGNHIAEN</sequence>
<keyword evidence="3" id="KW-0808">Transferase</keyword>
<dbReference type="CDD" id="cd00761">
    <property type="entry name" value="Glyco_tranf_GTA_type"/>
    <property type="match status" value="1"/>
</dbReference>
<comment type="caution">
    <text evidence="3">The sequence shown here is derived from an EMBL/GenBank/DDBJ whole genome shotgun (WGS) entry which is preliminary data.</text>
</comment>
<dbReference type="PANTHER" id="PTHR43685">
    <property type="entry name" value="GLYCOSYLTRANSFERASE"/>
    <property type="match status" value="1"/>
</dbReference>
<protein>
    <submittedName>
        <fullName evidence="3">Glycosyltransferase involved in cell wall biosynthesis</fullName>
    </submittedName>
</protein>
<reference evidence="5 6" key="1">
    <citation type="submission" date="2020-08" db="EMBL/GenBank/DDBJ databases">
        <title>Genomic Encyclopedia of Type Strains, Phase IV (KMG-V): Genome sequencing to study the core and pangenomes of soil and plant-associated prokaryotes.</title>
        <authorList>
            <person name="Whitman W."/>
        </authorList>
    </citation>
    <scope>NUCLEOTIDE SEQUENCE [LARGE SCALE GENOMIC DNA]</scope>
    <source>
        <strain evidence="3 6">SEMIA 444</strain>
        <strain evidence="2 5">SEMIA 448</strain>
        <strain evidence="4 7">SEMIA 452</strain>
    </source>
</reference>
<dbReference type="InterPro" id="IPR029044">
    <property type="entry name" value="Nucleotide-diphossugar_trans"/>
</dbReference>
<dbReference type="AlphaFoldDB" id="A0A7W6TDB4"/>
<dbReference type="RefSeq" id="WP_183820837.1">
    <property type="nucleotide sequence ID" value="NZ_JACIGW010000001.1"/>
</dbReference>
<dbReference type="PANTHER" id="PTHR43685:SF11">
    <property type="entry name" value="GLYCOSYLTRANSFERASE TAGX-RELATED"/>
    <property type="match status" value="1"/>
</dbReference>
<dbReference type="Proteomes" id="UP000576087">
    <property type="component" value="Unassembled WGS sequence"/>
</dbReference>